<comment type="subcellular location">
    <subcellularLocation>
        <location evidence="1">Cell envelope</location>
    </subcellularLocation>
</comment>
<feature type="chain" id="PRO_5039479628" evidence="5">
    <location>
        <begin position="25"/>
        <end position="326"/>
    </location>
</feature>
<dbReference type="EMBL" id="CAJVAS010000009">
    <property type="protein sequence ID" value="CAG7624080.1"/>
    <property type="molecule type" value="Genomic_DNA"/>
</dbReference>
<evidence type="ECO:0000313" key="8">
    <source>
        <dbReference type="Proteomes" id="UP000693672"/>
    </source>
</evidence>
<dbReference type="GO" id="GO:0030288">
    <property type="term" value="C:outer membrane-bounded periplasmic space"/>
    <property type="evidence" value="ECO:0007669"/>
    <property type="project" value="TreeGrafter"/>
</dbReference>
<evidence type="ECO:0000313" key="7">
    <source>
        <dbReference type="EMBL" id="CAG7624080.1"/>
    </source>
</evidence>
<name>A0A916K1C3_9BACL</name>
<keyword evidence="8" id="KW-1185">Reference proteome</keyword>
<feature type="signal peptide" evidence="5">
    <location>
        <begin position="1"/>
        <end position="24"/>
    </location>
</feature>
<dbReference type="PROSITE" id="PS50983">
    <property type="entry name" value="FE_B12_PBP"/>
    <property type="match status" value="1"/>
</dbReference>
<feature type="domain" description="Fe/B12 periplasmic-binding" evidence="6">
    <location>
        <begin position="66"/>
        <end position="326"/>
    </location>
</feature>
<dbReference type="Proteomes" id="UP000693672">
    <property type="component" value="Unassembled WGS sequence"/>
</dbReference>
<comment type="similarity">
    <text evidence="2">Belongs to the bacterial solute-binding protein 8 family.</text>
</comment>
<organism evidence="7 8">
    <name type="scientific">Paenibacillus solanacearum</name>
    <dbReference type="NCBI Taxonomy" id="2048548"/>
    <lineage>
        <taxon>Bacteria</taxon>
        <taxon>Bacillati</taxon>
        <taxon>Bacillota</taxon>
        <taxon>Bacilli</taxon>
        <taxon>Bacillales</taxon>
        <taxon>Paenibacillaceae</taxon>
        <taxon>Paenibacillus</taxon>
    </lineage>
</organism>
<dbReference type="InterPro" id="IPR002491">
    <property type="entry name" value="ABC_transptr_periplasmic_BD"/>
</dbReference>
<reference evidence="7" key="1">
    <citation type="submission" date="2021-06" db="EMBL/GenBank/DDBJ databases">
        <authorList>
            <person name="Criscuolo A."/>
        </authorList>
    </citation>
    <scope>NUCLEOTIDE SEQUENCE</scope>
    <source>
        <strain evidence="7">CIP111600</strain>
    </source>
</reference>
<dbReference type="InterPro" id="IPR051313">
    <property type="entry name" value="Bact_iron-sidero_bind"/>
</dbReference>
<dbReference type="PANTHER" id="PTHR30532:SF10">
    <property type="entry name" value="IRON-UPTAKE SYSTEM-BINDING PROTEIN"/>
    <property type="match status" value="1"/>
</dbReference>
<gene>
    <name evidence="7" type="primary">yfmC_1</name>
    <name evidence="7" type="ORF">PAESOLCIP111_02598</name>
</gene>
<dbReference type="Pfam" id="PF01497">
    <property type="entry name" value="Peripla_BP_2"/>
    <property type="match status" value="1"/>
</dbReference>
<evidence type="ECO:0000256" key="3">
    <source>
        <dbReference type="ARBA" id="ARBA00022448"/>
    </source>
</evidence>
<comment type="caution">
    <text evidence="7">The sequence shown here is derived from an EMBL/GenBank/DDBJ whole genome shotgun (WGS) entry which is preliminary data.</text>
</comment>
<dbReference type="PANTHER" id="PTHR30532">
    <property type="entry name" value="IRON III DICITRATE-BINDING PERIPLASMIC PROTEIN"/>
    <property type="match status" value="1"/>
</dbReference>
<proteinExistence type="inferred from homology"/>
<dbReference type="AlphaFoldDB" id="A0A916K1C3"/>
<evidence type="ECO:0000256" key="4">
    <source>
        <dbReference type="ARBA" id="ARBA00022729"/>
    </source>
</evidence>
<evidence type="ECO:0000256" key="2">
    <source>
        <dbReference type="ARBA" id="ARBA00008814"/>
    </source>
</evidence>
<dbReference type="GO" id="GO:1901678">
    <property type="term" value="P:iron coordination entity transport"/>
    <property type="evidence" value="ECO:0007669"/>
    <property type="project" value="UniProtKB-ARBA"/>
</dbReference>
<protein>
    <submittedName>
        <fullName evidence="7">Fe(3+)-citrate-binding protein YfmC</fullName>
    </submittedName>
</protein>
<keyword evidence="4 5" id="KW-0732">Signal</keyword>
<evidence type="ECO:0000256" key="1">
    <source>
        <dbReference type="ARBA" id="ARBA00004196"/>
    </source>
</evidence>
<sequence>MHRKPVRLHIAWIVSLLLLASALAGCTGSSGSAGNEAAGGAAKTAAAERTVKHLLGETTVKGEPKRVVSLHPWLTDFLLSMGVTPAAAPSAGPNNPKFPWYFEKSLSGTVNLGWQIPQPNLESILAASPDLIVANQNHEKVYEQLSKIAPTIAIEPFKDDNGNRRMRDTLLQFAAMMNKDEQAKQAIAQYDAKVKQARDQVKTKVGSGTVMFLRVTEKDLRYYSTSLFEVLYSDLGLTPPPSVPDAKTGYVALSIEKLPEINPDHIFLLVENKDKISSIEQLTLWKQLKAVKNNQVYSVDYDLWFQGFGPIANTMMLEDAVKKLLK</sequence>
<accession>A0A916K1C3</accession>
<evidence type="ECO:0000256" key="5">
    <source>
        <dbReference type="SAM" id="SignalP"/>
    </source>
</evidence>
<keyword evidence="3" id="KW-0813">Transport</keyword>
<dbReference type="RefSeq" id="WP_218092373.1">
    <property type="nucleotide sequence ID" value="NZ_CAJVAS010000009.1"/>
</dbReference>
<dbReference type="PROSITE" id="PS51257">
    <property type="entry name" value="PROKAR_LIPOPROTEIN"/>
    <property type="match status" value="1"/>
</dbReference>
<evidence type="ECO:0000259" key="6">
    <source>
        <dbReference type="PROSITE" id="PS50983"/>
    </source>
</evidence>
<dbReference type="CDD" id="cd01146">
    <property type="entry name" value="FhuD"/>
    <property type="match status" value="1"/>
</dbReference>